<dbReference type="InterPro" id="IPR000917">
    <property type="entry name" value="Sulfatase_N"/>
</dbReference>
<dbReference type="InterPro" id="IPR017850">
    <property type="entry name" value="Alkaline_phosphatase_core_sf"/>
</dbReference>
<accession>A0A0J1B9Q8</accession>
<evidence type="ECO:0000259" key="4">
    <source>
        <dbReference type="Pfam" id="PF00884"/>
    </source>
</evidence>
<dbReference type="CDD" id="cd16145">
    <property type="entry name" value="ARS_like"/>
    <property type="match status" value="1"/>
</dbReference>
<keyword evidence="6" id="KW-1185">Reference proteome</keyword>
<dbReference type="GO" id="GO:0004065">
    <property type="term" value="F:arylsulfatase activity"/>
    <property type="evidence" value="ECO:0007669"/>
    <property type="project" value="UniProtKB-EC"/>
</dbReference>
<dbReference type="PANTHER" id="PTHR42693">
    <property type="entry name" value="ARYLSULFATASE FAMILY MEMBER"/>
    <property type="match status" value="1"/>
</dbReference>
<proteinExistence type="inferred from homology"/>
<dbReference type="InterPro" id="IPR050738">
    <property type="entry name" value="Sulfatase"/>
</dbReference>
<comment type="similarity">
    <text evidence="1">Belongs to the sulfatase family.</text>
</comment>
<evidence type="ECO:0000256" key="2">
    <source>
        <dbReference type="ARBA" id="ARBA00022801"/>
    </source>
</evidence>
<protein>
    <submittedName>
        <fullName evidence="5">Arylsulfatase</fullName>
        <ecNumber evidence="5">3.1.6.1</ecNumber>
    </submittedName>
</protein>
<dbReference type="EC" id="3.1.6.1" evidence="5"/>
<dbReference type="RefSeq" id="WP_047815808.1">
    <property type="nucleotide sequence ID" value="NZ_LECT01000038.1"/>
</dbReference>
<evidence type="ECO:0000256" key="3">
    <source>
        <dbReference type="SAM" id="SignalP"/>
    </source>
</evidence>
<dbReference type="PANTHER" id="PTHR42693:SF53">
    <property type="entry name" value="ENDO-4-O-SULFATASE"/>
    <property type="match status" value="1"/>
</dbReference>
<dbReference type="OrthoDB" id="9783154at2"/>
<gene>
    <name evidence="5" type="ORF">RISK_004585</name>
</gene>
<reference evidence="5" key="1">
    <citation type="submission" date="2015-05" db="EMBL/GenBank/DDBJ databases">
        <title>Permanent draft genome of Rhodopirellula islandicus K833.</title>
        <authorList>
            <person name="Kizina J."/>
            <person name="Richter M."/>
            <person name="Glockner F.O."/>
            <person name="Harder J."/>
        </authorList>
    </citation>
    <scope>NUCLEOTIDE SEQUENCE [LARGE SCALE GENOMIC DNA]</scope>
    <source>
        <strain evidence="5">K833</strain>
    </source>
</reference>
<organism evidence="5 6">
    <name type="scientific">Rhodopirellula islandica</name>
    <dbReference type="NCBI Taxonomy" id="595434"/>
    <lineage>
        <taxon>Bacteria</taxon>
        <taxon>Pseudomonadati</taxon>
        <taxon>Planctomycetota</taxon>
        <taxon>Planctomycetia</taxon>
        <taxon>Pirellulales</taxon>
        <taxon>Pirellulaceae</taxon>
        <taxon>Rhodopirellula</taxon>
    </lineage>
</organism>
<keyword evidence="2 5" id="KW-0378">Hydrolase</keyword>
<evidence type="ECO:0000313" key="6">
    <source>
        <dbReference type="Proteomes" id="UP000036367"/>
    </source>
</evidence>
<feature type="chain" id="PRO_5005247838" evidence="3">
    <location>
        <begin position="28"/>
        <end position="466"/>
    </location>
</feature>
<dbReference type="Pfam" id="PF00884">
    <property type="entry name" value="Sulfatase"/>
    <property type="match status" value="1"/>
</dbReference>
<dbReference type="Gene3D" id="3.40.720.10">
    <property type="entry name" value="Alkaline Phosphatase, subunit A"/>
    <property type="match status" value="1"/>
</dbReference>
<comment type="caution">
    <text evidence="5">The sequence shown here is derived from an EMBL/GenBank/DDBJ whole genome shotgun (WGS) entry which is preliminary data.</text>
</comment>
<evidence type="ECO:0000313" key="5">
    <source>
        <dbReference type="EMBL" id="KLU03273.1"/>
    </source>
</evidence>
<dbReference type="Gene3D" id="3.30.1120.10">
    <property type="match status" value="1"/>
</dbReference>
<sequence>MNIARISIGRTVCSLLVLLAFSGRGFAADPRPNIVFLLADDLGYGDLGSYGGTTIRTPNLDRLADEGLRFTQAYSGGPVCTAARSVLMTGLHNGHTVARDNVPHYHTYLHDSDLTLAEVLQKAGYRCGGVGKWSLGDADTEGRATAQGFDRWFGYLNQDHAHYYYPEYLDDDEQRLELTGNTESREHYSHDLLTERALNFIRESKDAPFFFYGAYALPHFSARTEDPDGFTVPTTEPYADRDWDLASKKYAAMVHMLDQDVGKITQLIDDLGLRENTLIIFSSDNGGHRTIHERFDTNGLLRGYKRDLTEGGIRVPFIARWPGVAPAGRTSDQVIAFQDMLPTFAQLAGTTIPPDLDGISVLDALKGGSINNQQRVLYWDYGHCRGNQYAQAVRWGDWKGIRSKKNGDVLELYNLANDLSETTDVADAHPKIVKRIGELMDQAFTPNARYQVGTSYRGSALWKRGQ</sequence>
<feature type="domain" description="Sulfatase N-terminal" evidence="4">
    <location>
        <begin position="32"/>
        <end position="349"/>
    </location>
</feature>
<dbReference type="STRING" id="595434.RISK_004585"/>
<name>A0A0J1B9Q8_RHOIS</name>
<dbReference type="EMBL" id="LECT01000038">
    <property type="protein sequence ID" value="KLU03273.1"/>
    <property type="molecule type" value="Genomic_DNA"/>
</dbReference>
<keyword evidence="3" id="KW-0732">Signal</keyword>
<dbReference type="PATRIC" id="fig|595434.4.peg.4356"/>
<dbReference type="AlphaFoldDB" id="A0A0J1B9Q8"/>
<dbReference type="Proteomes" id="UP000036367">
    <property type="component" value="Unassembled WGS sequence"/>
</dbReference>
<evidence type="ECO:0000256" key="1">
    <source>
        <dbReference type="ARBA" id="ARBA00008779"/>
    </source>
</evidence>
<feature type="signal peptide" evidence="3">
    <location>
        <begin position="1"/>
        <end position="27"/>
    </location>
</feature>
<dbReference type="SUPFAM" id="SSF53649">
    <property type="entry name" value="Alkaline phosphatase-like"/>
    <property type="match status" value="1"/>
</dbReference>